<feature type="compositionally biased region" description="Basic and acidic residues" evidence="1">
    <location>
        <begin position="55"/>
        <end position="67"/>
    </location>
</feature>
<feature type="compositionally biased region" description="Low complexity" evidence="1">
    <location>
        <begin position="68"/>
        <end position="98"/>
    </location>
</feature>
<feature type="compositionally biased region" description="Gly residues" evidence="1">
    <location>
        <begin position="38"/>
        <end position="48"/>
    </location>
</feature>
<organism evidence="2 3">
    <name type="scientific">Embleya scabrispora</name>
    <dbReference type="NCBI Taxonomy" id="159449"/>
    <lineage>
        <taxon>Bacteria</taxon>
        <taxon>Bacillati</taxon>
        <taxon>Actinomycetota</taxon>
        <taxon>Actinomycetes</taxon>
        <taxon>Kitasatosporales</taxon>
        <taxon>Streptomycetaceae</taxon>
        <taxon>Embleya</taxon>
    </lineage>
</organism>
<comment type="caution">
    <text evidence="2">The sequence shown here is derived from an EMBL/GenBank/DDBJ whole genome shotgun (WGS) entry which is preliminary data.</text>
</comment>
<evidence type="ECO:0000256" key="1">
    <source>
        <dbReference type="SAM" id="MobiDB-lite"/>
    </source>
</evidence>
<dbReference type="STRING" id="159449.B4N89_44785"/>
<name>A0A1T3NJ32_9ACTN</name>
<proteinExistence type="predicted"/>
<dbReference type="EMBL" id="MWQN01000005">
    <property type="protein sequence ID" value="OPC76611.1"/>
    <property type="molecule type" value="Genomic_DNA"/>
</dbReference>
<accession>A0A1T3NJ32</accession>
<dbReference type="Proteomes" id="UP000190037">
    <property type="component" value="Unassembled WGS sequence"/>
</dbReference>
<keyword evidence="3" id="KW-1185">Reference proteome</keyword>
<dbReference type="AlphaFoldDB" id="A0A1T3NJ32"/>
<evidence type="ECO:0000313" key="2">
    <source>
        <dbReference type="EMBL" id="OPC76611.1"/>
    </source>
</evidence>
<sequence>MTAVEPVSARIARCSTISRSSSANAAPPKPTGAATGSAAGGETGGAAGAGTAPAPDERAGSGRDRAPRPVGARATAGAVRARFVAVDPGSGTVAADVDAATRRGDDAGAVSTPAGSECGAEVGAVDAGSVLGDSGAGMSDRPAGAGRKWRSTTFSSIS</sequence>
<protein>
    <submittedName>
        <fullName evidence="2">Uncharacterized protein</fullName>
    </submittedName>
</protein>
<reference evidence="2 3" key="1">
    <citation type="submission" date="2017-03" db="EMBL/GenBank/DDBJ databases">
        <title>Draft genome sequence of Streptomyces scabrisporus NF3, endophyte isolated from Amphipterygium adstringens.</title>
        <authorList>
            <person name="Vazquez M."/>
            <person name="Ceapa C.D."/>
            <person name="Rodriguez Luna D."/>
            <person name="Sanchez Esquivel S."/>
        </authorList>
    </citation>
    <scope>NUCLEOTIDE SEQUENCE [LARGE SCALE GENOMIC DNA]</scope>
    <source>
        <strain evidence="2 3">NF3</strain>
    </source>
</reference>
<evidence type="ECO:0000313" key="3">
    <source>
        <dbReference type="Proteomes" id="UP000190037"/>
    </source>
</evidence>
<feature type="compositionally biased region" description="Low complexity" evidence="1">
    <location>
        <begin position="23"/>
        <end position="37"/>
    </location>
</feature>
<feature type="region of interest" description="Disordered" evidence="1">
    <location>
        <begin position="1"/>
        <end position="158"/>
    </location>
</feature>
<gene>
    <name evidence="2" type="ORF">B4N89_44785</name>
</gene>